<dbReference type="EMBL" id="CP043046">
    <property type="protein sequence ID" value="QEI07629.1"/>
    <property type="molecule type" value="Genomic_DNA"/>
</dbReference>
<dbReference type="AlphaFoldDB" id="A0A5C0AYX2"/>
<dbReference type="Pfam" id="PF22818">
    <property type="entry name" value="ApeI-like"/>
    <property type="match status" value="1"/>
</dbReference>
<keyword evidence="4" id="KW-1185">Reference proteome</keyword>
<dbReference type="Proteomes" id="UP000325161">
    <property type="component" value="Chromosome"/>
</dbReference>
<dbReference type="SUPFAM" id="SSF56801">
    <property type="entry name" value="Acetyl-CoA synthetase-like"/>
    <property type="match status" value="1"/>
</dbReference>
<proteinExistence type="predicted"/>
<dbReference type="Gene3D" id="3.40.50.12780">
    <property type="entry name" value="N-terminal domain of ligase-like"/>
    <property type="match status" value="1"/>
</dbReference>
<dbReference type="SUPFAM" id="SSF54637">
    <property type="entry name" value="Thioesterase/thiol ester dehydrase-isomerase"/>
    <property type="match status" value="1"/>
</dbReference>
<dbReference type="OrthoDB" id="9787658at2"/>
<reference evidence="3 4" key="1">
    <citation type="submission" date="2019-08" db="EMBL/GenBank/DDBJ databases">
        <title>Amphibian skin-associated Pigmentiphaga: genome sequence and occurrence across geography and hosts.</title>
        <authorList>
            <person name="Bletz M.C."/>
            <person name="Bunk B."/>
            <person name="Sproeer C."/>
            <person name="Biwer P."/>
            <person name="Reiter S."/>
            <person name="Rabemananjara F.C.E."/>
            <person name="Schulz S."/>
            <person name="Overmann J."/>
            <person name="Vences M."/>
        </authorList>
    </citation>
    <scope>NUCLEOTIDE SEQUENCE [LARGE SCALE GENOMIC DNA]</scope>
    <source>
        <strain evidence="3 4">Mada1488</strain>
    </source>
</reference>
<dbReference type="KEGG" id="pacr:FXN63_18630"/>
<evidence type="ECO:0000259" key="2">
    <source>
        <dbReference type="Pfam" id="PF22818"/>
    </source>
</evidence>
<evidence type="ECO:0000313" key="3">
    <source>
        <dbReference type="EMBL" id="QEI07629.1"/>
    </source>
</evidence>
<feature type="domain" description="ApeI dehydratase-like" evidence="2">
    <location>
        <begin position="472"/>
        <end position="568"/>
    </location>
</feature>
<dbReference type="RefSeq" id="WP_148816676.1">
    <property type="nucleotide sequence ID" value="NZ_CP043046.1"/>
</dbReference>
<sequence>MRLALADLLLPAPGTTDLAPLQTRALAMAGGFHARGIRQVAVYLDDAWELACVLLGAWRAGVCVTLPGDQLPGTIARLAPTVQCWVNENGAVAEPATDDPVSATPSTVTPAVAASTLLTLAPDALIDQPLPAQSLALGLPGLILATSGSTGESKLIGKTLTQLANEVDVLETLWGDALRHATILGSVSTQHIYGLLFRVLWPLIAGRSIDRKQLPFPEDLQRATLAHDQVAWISSPALLKRMGDNLDWAALGSRVAKVFSSGGPLAAETSQSLHARLGQAPIEVYGSSETGGVGWRQGGDRWTPFPGTDIGQDADGSLWVRSSYLPLGHTEHMADAVQIDADGFRLLGRLDRIVKLEEKRISLPRIEQVLCIHDWVSDARLGVVSGRRASLGALVALSSAGIDALRAGGRRAMTEVLRQALAPHVEELALPRRWRFVRHLPTNSQGKLRQVDVDAQLQADRPHSPIVQHLDRQGDTLHIQLEVPLDLAHFSGHFTQAPVLPGVLQIGWAIELARQHLDFPPCFAGMEVIKFQRLLRPGDTTLLELRFDAARGKLYFSYRADDAPNSSGRVLFKDHHA</sequence>
<name>A0A5C0AYX2_9BURK</name>
<protein>
    <submittedName>
        <fullName evidence="3">AMP-binding protein</fullName>
    </submittedName>
</protein>
<evidence type="ECO:0000313" key="4">
    <source>
        <dbReference type="Proteomes" id="UP000325161"/>
    </source>
</evidence>
<dbReference type="InterPro" id="IPR029069">
    <property type="entry name" value="HotDog_dom_sf"/>
</dbReference>
<dbReference type="PANTHER" id="PTHR45398">
    <property type="match status" value="1"/>
</dbReference>
<dbReference type="Pfam" id="PF00501">
    <property type="entry name" value="AMP-binding"/>
    <property type="match status" value="1"/>
</dbReference>
<accession>A0A5C0AYX2</accession>
<dbReference type="InterPro" id="IPR045851">
    <property type="entry name" value="AMP-bd_C_sf"/>
</dbReference>
<dbReference type="InterPro" id="IPR054545">
    <property type="entry name" value="ApeI-like"/>
</dbReference>
<feature type="domain" description="AMP-dependent synthetase/ligase" evidence="1">
    <location>
        <begin position="21"/>
        <end position="303"/>
    </location>
</feature>
<dbReference type="InterPro" id="IPR042099">
    <property type="entry name" value="ANL_N_sf"/>
</dbReference>
<gene>
    <name evidence="3" type="ORF">FXN63_18630</name>
</gene>
<evidence type="ECO:0000259" key="1">
    <source>
        <dbReference type="Pfam" id="PF00501"/>
    </source>
</evidence>
<dbReference type="Gene3D" id="3.10.129.10">
    <property type="entry name" value="Hotdog Thioesterase"/>
    <property type="match status" value="1"/>
</dbReference>
<organism evidence="3 4">
    <name type="scientific">Pigmentiphaga aceris</name>
    <dbReference type="NCBI Taxonomy" id="1940612"/>
    <lineage>
        <taxon>Bacteria</taxon>
        <taxon>Pseudomonadati</taxon>
        <taxon>Pseudomonadota</taxon>
        <taxon>Betaproteobacteria</taxon>
        <taxon>Burkholderiales</taxon>
        <taxon>Alcaligenaceae</taxon>
        <taxon>Pigmentiphaga</taxon>
    </lineage>
</organism>
<dbReference type="Gene3D" id="3.30.300.30">
    <property type="match status" value="1"/>
</dbReference>
<dbReference type="InterPro" id="IPR000873">
    <property type="entry name" value="AMP-dep_synth/lig_dom"/>
</dbReference>
<dbReference type="PANTHER" id="PTHR45398:SF1">
    <property type="entry name" value="ENZYME, PUTATIVE (JCVI)-RELATED"/>
    <property type="match status" value="1"/>
</dbReference>